<dbReference type="AlphaFoldDB" id="A0A8B7N3T3"/>
<dbReference type="OrthoDB" id="448455at2759"/>
<evidence type="ECO:0000259" key="3">
    <source>
        <dbReference type="SMART" id="SM00454"/>
    </source>
</evidence>
<dbReference type="InterPro" id="IPR002110">
    <property type="entry name" value="Ankyrin_rpt"/>
</dbReference>
<sequence>MYFVDSEDEFDFEERNFIPVPDSLRAGSANTSALSPEVVLHEHNNETVEAKDTSTQCITASSATDIDGSWSKDILFDAVNENSNCQVAVVPRDVSCSDAVTSESESLVLNSCQNKLERNADLTPADLMEKNISLSNVQAIKWNPLHAVEESIKDDGPLSLPTDFSSSSRNDWVRGVSLAGDLPSRCSSAQGSYSGRSTPVSSSLRAGRSTLSLSSLHQQRMHSSQLLQELRQAALQGRPDAVTSVLKTGVCVDQTLRQGWTALMFACSAAQVEVVKLLLDNKADPNFHKELFTPLMAACASSVRDKNISTVGRHENNERNDNDSNVAGNDDAASNVIEGAVGSSTVATTGSEARLLVCVDLLLRYGANVNAAERHKITPLMFASKEGRSALVRRLLRSGAVPNARDNKGWTSLCWACHGGHAACVQELLAASADAVISTERGQTAADIARAQHHFKLAEIVEAAALGTPISVPESMLSNSSSPSQDAPQQEHCSDLDMVLAGLGLSHLSPLFAKHKIDLVGFLRLSAGELSDLGVGDVGVQHKLLSAIAEMHRKAWQPSSIAPLSSAPYISLTDAMSMIGNVNKHVSFLEATLAFLRQQLESSASSEHLHHNTTNCSIQTLISSTQQAAASINRLHSTTLFLTAHLQKISEDASLAPSDLLVASGPDAPRVWVKTVGAGAAAGALLIAALWWLRPSLVSSLAAVAEPRAVLLDCN</sequence>
<dbReference type="SUPFAM" id="SSF47769">
    <property type="entry name" value="SAM/Pointed domain"/>
    <property type="match status" value="1"/>
</dbReference>
<dbReference type="Gene3D" id="1.25.40.20">
    <property type="entry name" value="Ankyrin repeat-containing domain"/>
    <property type="match status" value="2"/>
</dbReference>
<dbReference type="PROSITE" id="PS50297">
    <property type="entry name" value="ANK_REP_REGION"/>
    <property type="match status" value="2"/>
</dbReference>
<organism evidence="4 5">
    <name type="scientific">Hyalella azteca</name>
    <name type="common">Amphipod</name>
    <dbReference type="NCBI Taxonomy" id="294128"/>
    <lineage>
        <taxon>Eukaryota</taxon>
        <taxon>Metazoa</taxon>
        <taxon>Ecdysozoa</taxon>
        <taxon>Arthropoda</taxon>
        <taxon>Crustacea</taxon>
        <taxon>Multicrustacea</taxon>
        <taxon>Malacostraca</taxon>
        <taxon>Eumalacostraca</taxon>
        <taxon>Peracarida</taxon>
        <taxon>Amphipoda</taxon>
        <taxon>Senticaudata</taxon>
        <taxon>Talitrida</taxon>
        <taxon>Talitroidea</taxon>
        <taxon>Hyalellidae</taxon>
        <taxon>Hyalella</taxon>
    </lineage>
</organism>
<dbReference type="GeneID" id="108665768"/>
<keyword evidence="1" id="KW-0040">ANK repeat</keyword>
<dbReference type="InterPro" id="IPR001660">
    <property type="entry name" value="SAM"/>
</dbReference>
<dbReference type="PANTHER" id="PTHR24157:SF3">
    <property type="entry name" value="ANKYRIN REPEAT, SAM AND BASIC LEUCINE ZIPPER DOMAIN-CONTAINING PROTEIN 1"/>
    <property type="match status" value="1"/>
</dbReference>
<keyword evidence="4" id="KW-1185">Reference proteome</keyword>
<dbReference type="RefSeq" id="XP_018008053.1">
    <property type="nucleotide sequence ID" value="XM_018152564.2"/>
</dbReference>
<evidence type="ECO:0000313" key="4">
    <source>
        <dbReference type="Proteomes" id="UP000694843"/>
    </source>
</evidence>
<evidence type="ECO:0000313" key="5">
    <source>
        <dbReference type="RefSeq" id="XP_018008053.1"/>
    </source>
</evidence>
<dbReference type="SMART" id="SM00454">
    <property type="entry name" value="SAM"/>
    <property type="match status" value="1"/>
</dbReference>
<feature type="compositionally biased region" description="Basic and acidic residues" evidence="2">
    <location>
        <begin position="309"/>
        <end position="322"/>
    </location>
</feature>
<dbReference type="PANTHER" id="PTHR24157">
    <property type="entry name" value="ANKYRIN REPEAT, SAM AND BASIC LEUCINE ZIPPER DOMAIN-CONTAINING PROTEIN 1"/>
    <property type="match status" value="1"/>
</dbReference>
<evidence type="ECO:0000256" key="2">
    <source>
        <dbReference type="SAM" id="MobiDB-lite"/>
    </source>
</evidence>
<name>A0A8B7N3T3_HYAAZ</name>
<proteinExistence type="predicted"/>
<gene>
    <name evidence="5" type="primary">LOC108665768</name>
</gene>
<feature type="region of interest" description="Disordered" evidence="2">
    <location>
        <begin position="185"/>
        <end position="204"/>
    </location>
</feature>
<feature type="region of interest" description="Disordered" evidence="2">
    <location>
        <begin position="309"/>
        <end position="329"/>
    </location>
</feature>
<dbReference type="KEGG" id="hazt:108665768"/>
<dbReference type="GO" id="GO:0071546">
    <property type="term" value="C:pi-body"/>
    <property type="evidence" value="ECO:0007669"/>
    <property type="project" value="TreeGrafter"/>
</dbReference>
<dbReference type="InterPro" id="IPR036770">
    <property type="entry name" value="Ankyrin_rpt-contain_sf"/>
</dbReference>
<accession>A0A8B7N3T3</accession>
<dbReference type="InterPro" id="IPR013761">
    <property type="entry name" value="SAM/pointed_sf"/>
</dbReference>
<protein>
    <submittedName>
        <fullName evidence="5">Ankyrin repeat, SAM and basic leucine zipper domain-containing protein 1</fullName>
    </submittedName>
</protein>
<dbReference type="SMART" id="SM00248">
    <property type="entry name" value="ANK"/>
    <property type="match status" value="4"/>
</dbReference>
<dbReference type="Pfam" id="PF12796">
    <property type="entry name" value="Ank_2"/>
    <property type="match status" value="2"/>
</dbReference>
<evidence type="ECO:0000256" key="1">
    <source>
        <dbReference type="PROSITE-ProRule" id="PRU00023"/>
    </source>
</evidence>
<dbReference type="Proteomes" id="UP000694843">
    <property type="component" value="Unplaced"/>
</dbReference>
<feature type="domain" description="SAM" evidence="3">
    <location>
        <begin position="488"/>
        <end position="554"/>
    </location>
</feature>
<dbReference type="Gene3D" id="1.10.150.50">
    <property type="entry name" value="Transcription Factor, Ets-1"/>
    <property type="match status" value="1"/>
</dbReference>
<feature type="repeat" description="ANK" evidence="1">
    <location>
        <begin position="375"/>
        <end position="407"/>
    </location>
</feature>
<reference evidence="5" key="1">
    <citation type="submission" date="2025-08" db="UniProtKB">
        <authorList>
            <consortium name="RefSeq"/>
        </authorList>
    </citation>
    <scope>IDENTIFICATION</scope>
    <source>
        <tissue evidence="5">Whole organism</tissue>
    </source>
</reference>
<dbReference type="Pfam" id="PF00536">
    <property type="entry name" value="SAM_1"/>
    <property type="match status" value="1"/>
</dbReference>
<feature type="repeat" description="ANK" evidence="1">
    <location>
        <begin position="258"/>
        <end position="290"/>
    </location>
</feature>
<dbReference type="SUPFAM" id="SSF48403">
    <property type="entry name" value="Ankyrin repeat"/>
    <property type="match status" value="1"/>
</dbReference>
<dbReference type="PROSITE" id="PS50088">
    <property type="entry name" value="ANK_REPEAT"/>
    <property type="match status" value="2"/>
</dbReference>